<dbReference type="EMBL" id="JBHSDK010000015">
    <property type="protein sequence ID" value="MFC4335869.1"/>
    <property type="molecule type" value="Genomic_DNA"/>
</dbReference>
<accession>A0ABV8TZG8</accession>
<dbReference type="Proteomes" id="UP001595823">
    <property type="component" value="Unassembled WGS sequence"/>
</dbReference>
<dbReference type="RefSeq" id="WP_380621153.1">
    <property type="nucleotide sequence ID" value="NZ_JBHSDK010000015.1"/>
</dbReference>
<reference evidence="2" key="1">
    <citation type="journal article" date="2019" name="Int. J. Syst. Evol. Microbiol.">
        <title>The Global Catalogue of Microorganisms (GCM) 10K type strain sequencing project: providing services to taxonomists for standard genome sequencing and annotation.</title>
        <authorList>
            <consortium name="The Broad Institute Genomics Platform"/>
            <consortium name="The Broad Institute Genome Sequencing Center for Infectious Disease"/>
            <person name="Wu L."/>
            <person name="Ma J."/>
        </authorList>
    </citation>
    <scope>NUCLEOTIDE SEQUENCE [LARGE SCALE GENOMIC DNA]</scope>
    <source>
        <strain evidence="2">IBRC-M 10908</strain>
    </source>
</reference>
<evidence type="ECO:0000313" key="2">
    <source>
        <dbReference type="Proteomes" id="UP001595823"/>
    </source>
</evidence>
<evidence type="ECO:0000313" key="1">
    <source>
        <dbReference type="EMBL" id="MFC4335869.1"/>
    </source>
</evidence>
<name>A0ABV8TZG8_9ACTN</name>
<sequence length="148" mass="16712">MEHSDHFKATMRALALAEPGAADLIRDIPEGAEEAWGIYASAMFTAIMERTFKDDQSRDAANRYIDQMRHACRNVEPPLKTLVLEGIVRVVLFDEDHLLDEISSEEQLRAQLLAIRNAVITDDFVSANLENYLADANTIADYWLTAEE</sequence>
<organism evidence="1 2">
    <name type="scientific">Salininema proteolyticum</name>
    <dbReference type="NCBI Taxonomy" id="1607685"/>
    <lineage>
        <taxon>Bacteria</taxon>
        <taxon>Bacillati</taxon>
        <taxon>Actinomycetota</taxon>
        <taxon>Actinomycetes</taxon>
        <taxon>Glycomycetales</taxon>
        <taxon>Glycomycetaceae</taxon>
        <taxon>Salininema</taxon>
    </lineage>
</organism>
<protein>
    <submittedName>
        <fullName evidence="1">Uncharacterized protein</fullName>
    </submittedName>
</protein>
<comment type="caution">
    <text evidence="1">The sequence shown here is derived from an EMBL/GenBank/DDBJ whole genome shotgun (WGS) entry which is preliminary data.</text>
</comment>
<gene>
    <name evidence="1" type="ORF">ACFPET_11715</name>
</gene>
<proteinExistence type="predicted"/>
<keyword evidence="2" id="KW-1185">Reference proteome</keyword>